<comment type="caution">
    <text evidence="4">The sequence shown here is derived from an EMBL/GenBank/DDBJ whole genome shotgun (WGS) entry which is preliminary data.</text>
</comment>
<dbReference type="SMART" id="SM00397">
    <property type="entry name" value="t_SNARE"/>
    <property type="match status" value="1"/>
</dbReference>
<dbReference type="GO" id="GO:0005484">
    <property type="term" value="F:SNAP receptor activity"/>
    <property type="evidence" value="ECO:0007669"/>
    <property type="project" value="TreeGrafter"/>
</dbReference>
<keyword evidence="2" id="KW-0472">Membrane</keyword>
<dbReference type="AlphaFoldDB" id="A0A4S2LK73"/>
<dbReference type="GO" id="GO:0006906">
    <property type="term" value="P:vesicle fusion"/>
    <property type="evidence" value="ECO:0007669"/>
    <property type="project" value="TreeGrafter"/>
</dbReference>
<sequence>MEAHTSGTDRVLQEISQNVHKIGQLGNELETLNQNINVSGNSRIKSELLNRKEKDAIKLIEVTGVKFTELASHPIVEQTTKIHAERLKTDFQRSLQRFQRIQAEIKRRLLIEAQRNEPPVADLLGLEADGVRADGNEEDSMLFQSGQLQTQVHQGDVTQLGYVLQQEEQMQAIEEDIMNVNIIFEQLSTLVYDQRTAVDTIEDNVESAYVNQASGTTQLVKAAQSRQRARKRCCICSIVLVIALCITILVLIIIYGPKSKN</sequence>
<dbReference type="Pfam" id="PF05739">
    <property type="entry name" value="SNARE"/>
    <property type="match status" value="1"/>
</dbReference>
<dbReference type="EMBL" id="SJOL01006915">
    <property type="protein sequence ID" value="TGZ64032.1"/>
    <property type="molecule type" value="Genomic_DNA"/>
</dbReference>
<accession>A0A4S2LK73</accession>
<evidence type="ECO:0000256" key="1">
    <source>
        <dbReference type="ARBA" id="ARBA00009063"/>
    </source>
</evidence>
<evidence type="ECO:0000313" key="5">
    <source>
        <dbReference type="Proteomes" id="UP000308267"/>
    </source>
</evidence>
<dbReference type="InterPro" id="IPR045242">
    <property type="entry name" value="Syntaxin"/>
</dbReference>
<organism evidence="4 5">
    <name type="scientific">Opisthorchis felineus</name>
    <dbReference type="NCBI Taxonomy" id="147828"/>
    <lineage>
        <taxon>Eukaryota</taxon>
        <taxon>Metazoa</taxon>
        <taxon>Spiralia</taxon>
        <taxon>Lophotrochozoa</taxon>
        <taxon>Platyhelminthes</taxon>
        <taxon>Trematoda</taxon>
        <taxon>Digenea</taxon>
        <taxon>Opisthorchiida</taxon>
        <taxon>Opisthorchiata</taxon>
        <taxon>Opisthorchiidae</taxon>
        <taxon>Opisthorchis</taxon>
    </lineage>
</organism>
<evidence type="ECO:0000256" key="2">
    <source>
        <dbReference type="SAM" id="Phobius"/>
    </source>
</evidence>
<dbReference type="STRING" id="147828.A0A4S2LK73"/>
<protein>
    <recommendedName>
        <fullName evidence="3">t-SNARE coiled-coil homology domain-containing protein</fullName>
    </recommendedName>
</protein>
<dbReference type="GO" id="GO:0012505">
    <property type="term" value="C:endomembrane system"/>
    <property type="evidence" value="ECO:0007669"/>
    <property type="project" value="TreeGrafter"/>
</dbReference>
<dbReference type="GO" id="GO:0006886">
    <property type="term" value="P:intracellular protein transport"/>
    <property type="evidence" value="ECO:0007669"/>
    <property type="project" value="TreeGrafter"/>
</dbReference>
<dbReference type="OrthoDB" id="75754at2759"/>
<keyword evidence="2" id="KW-1133">Transmembrane helix</keyword>
<dbReference type="PANTHER" id="PTHR19957">
    <property type="entry name" value="SYNTAXIN"/>
    <property type="match status" value="1"/>
</dbReference>
<dbReference type="InterPro" id="IPR006011">
    <property type="entry name" value="Syntaxin_N"/>
</dbReference>
<comment type="similarity">
    <text evidence="1">Belongs to the syntaxin family.</text>
</comment>
<feature type="transmembrane region" description="Helical" evidence="2">
    <location>
        <begin position="233"/>
        <end position="255"/>
    </location>
</feature>
<dbReference type="Proteomes" id="UP000308267">
    <property type="component" value="Unassembled WGS sequence"/>
</dbReference>
<reference evidence="4 5" key="1">
    <citation type="journal article" date="2019" name="BMC Genomics">
        <title>New insights from Opisthorchis felineus genome: update on genomics of the epidemiologically important liver flukes.</title>
        <authorList>
            <person name="Ershov N.I."/>
            <person name="Mordvinov V.A."/>
            <person name="Prokhortchouk E.B."/>
            <person name="Pakharukova M.Y."/>
            <person name="Gunbin K.V."/>
            <person name="Ustyantsev K."/>
            <person name="Genaev M.A."/>
            <person name="Blinov A.G."/>
            <person name="Mazur A."/>
            <person name="Boulygina E."/>
            <person name="Tsygankova S."/>
            <person name="Khrameeva E."/>
            <person name="Chekanov N."/>
            <person name="Fan G."/>
            <person name="Xiao A."/>
            <person name="Zhang H."/>
            <person name="Xu X."/>
            <person name="Yang H."/>
            <person name="Solovyev V."/>
            <person name="Lee S.M."/>
            <person name="Liu X."/>
            <person name="Afonnikov D.A."/>
            <person name="Skryabin K.G."/>
        </authorList>
    </citation>
    <scope>NUCLEOTIDE SEQUENCE [LARGE SCALE GENOMIC DNA]</scope>
    <source>
        <strain evidence="4">AK-0245</strain>
        <tissue evidence="4">Whole organism</tissue>
    </source>
</reference>
<dbReference type="PROSITE" id="PS50192">
    <property type="entry name" value="T_SNARE"/>
    <property type="match status" value="1"/>
</dbReference>
<name>A0A4S2LK73_OPIFE</name>
<evidence type="ECO:0000313" key="4">
    <source>
        <dbReference type="EMBL" id="TGZ64033.1"/>
    </source>
</evidence>
<proteinExistence type="inferred from homology"/>
<dbReference type="InterPro" id="IPR000727">
    <property type="entry name" value="T_SNARE_dom"/>
</dbReference>
<dbReference type="EMBL" id="SJOL01006915">
    <property type="protein sequence ID" value="TGZ64031.1"/>
    <property type="molecule type" value="Genomic_DNA"/>
</dbReference>
<feature type="domain" description="T-SNARE coiled-coil homology" evidence="3">
    <location>
        <begin position="160"/>
        <end position="222"/>
    </location>
</feature>
<dbReference type="SUPFAM" id="SSF47661">
    <property type="entry name" value="t-snare proteins"/>
    <property type="match status" value="1"/>
</dbReference>
<gene>
    <name evidence="4" type="ORF">CRM22_006573</name>
</gene>
<dbReference type="Gene3D" id="1.20.5.110">
    <property type="match status" value="1"/>
</dbReference>
<dbReference type="EMBL" id="SJOL01006915">
    <property type="protein sequence ID" value="TGZ64033.1"/>
    <property type="molecule type" value="Genomic_DNA"/>
</dbReference>
<dbReference type="Pfam" id="PF14523">
    <property type="entry name" value="Syntaxin_2"/>
    <property type="match status" value="1"/>
</dbReference>
<dbReference type="GO" id="GO:0031201">
    <property type="term" value="C:SNARE complex"/>
    <property type="evidence" value="ECO:0007669"/>
    <property type="project" value="TreeGrafter"/>
</dbReference>
<dbReference type="PANTHER" id="PTHR19957:SF38">
    <property type="entry name" value="LD27581P"/>
    <property type="match status" value="1"/>
</dbReference>
<dbReference type="GO" id="GO:0000149">
    <property type="term" value="F:SNARE binding"/>
    <property type="evidence" value="ECO:0007669"/>
    <property type="project" value="TreeGrafter"/>
</dbReference>
<dbReference type="CDD" id="cd15847">
    <property type="entry name" value="SNARE_syntaxin7_like"/>
    <property type="match status" value="1"/>
</dbReference>
<dbReference type="GO" id="GO:0048278">
    <property type="term" value="P:vesicle docking"/>
    <property type="evidence" value="ECO:0007669"/>
    <property type="project" value="TreeGrafter"/>
</dbReference>
<evidence type="ECO:0000259" key="3">
    <source>
        <dbReference type="PROSITE" id="PS50192"/>
    </source>
</evidence>
<dbReference type="InterPro" id="IPR010989">
    <property type="entry name" value="SNARE"/>
</dbReference>
<keyword evidence="2" id="KW-0812">Transmembrane</keyword>
<dbReference type="Gene3D" id="1.20.58.70">
    <property type="match status" value="1"/>
</dbReference>
<keyword evidence="5" id="KW-1185">Reference proteome</keyword>